<reference evidence="2" key="1">
    <citation type="submission" date="2016-10" db="EMBL/GenBank/DDBJ databases">
        <authorList>
            <person name="Varghese N."/>
            <person name="Submissions S."/>
        </authorList>
    </citation>
    <scope>NUCLEOTIDE SEQUENCE [LARGE SCALE GENOMIC DNA]</scope>
    <source>
        <strain evidence="2">CGMCC 4.3568</strain>
    </source>
</reference>
<protein>
    <recommendedName>
        <fullName evidence="3">AAA ATPase domain-containing protein</fullName>
    </recommendedName>
</protein>
<evidence type="ECO:0000313" key="1">
    <source>
        <dbReference type="EMBL" id="SFB43486.1"/>
    </source>
</evidence>
<accession>A0A1I1B1F9</accession>
<dbReference type="OrthoDB" id="3512096at2"/>
<dbReference type="Proteomes" id="UP000243799">
    <property type="component" value="Unassembled WGS sequence"/>
</dbReference>
<dbReference type="EMBL" id="FOKG01000011">
    <property type="protein sequence ID" value="SFB43486.1"/>
    <property type="molecule type" value="Genomic_DNA"/>
</dbReference>
<gene>
    <name evidence="1" type="ORF">SAMN05216266_111102</name>
</gene>
<dbReference type="SUPFAM" id="SSF52540">
    <property type="entry name" value="P-loop containing nucleoside triphosphate hydrolases"/>
    <property type="match status" value="1"/>
</dbReference>
<proteinExistence type="predicted"/>
<name>A0A1I1B1F9_9PSEU</name>
<evidence type="ECO:0008006" key="3">
    <source>
        <dbReference type="Google" id="ProtNLM"/>
    </source>
</evidence>
<dbReference type="InterPro" id="IPR027417">
    <property type="entry name" value="P-loop_NTPase"/>
</dbReference>
<sequence>MSVGSSRVYGLKDVIELVREFMTREDQQGGLRSGWFPVLVVEGFRGAGKTALLNALVALLDQRVPHANVDVESNRHASVSQLLSAIAFDLSRKYPRYDALQFPRFIVGQLVMSLDLDLTDHNRARQEVVEALQRHRGFDAIREFLVETAGSVLVNMGTSAGVPVKPPARLLELGLEWMAGLSPGRRLVLGAYQNWYGHRDLGLLNDPIDVLVDLNRWATDYASEDNRQRIDELLWAAFLADLRAEFGRGRRADERTLNCVVLLDNADNELGRRFLHQLVRARRQRAAGEQEDADPLTVVATSRGGLLTDVADSDQASVDAEELRHTNDVRDAEWSRSWWLRYRLRELSLDEVGRAIADVALAWGVNERITRMLHRVTGGHPASTSIVLDAIVRMPPEKWIDPEAILGFADTSTSTIRSSTVEQQLLDRLLVGMSDASLRDLETCAAARDREYALLLAGQDGLLVSGQAGYEEVLDPILWPEEESAGVVLLRRLLARRLATRADGFPVSWSGAHARLRLACRAAADEAGDLHHALADGEVAFVTGRLRQRLDELDSGSWFTLLTSVTEAPYVPRGSSAPIEQVRETVASADVEQPLASMARLVVALQIAANPFTDSRCRDLHLQIADDYSDVSRLCPGGPHAVFLEASRQHRREAEWWD</sequence>
<keyword evidence="2" id="KW-1185">Reference proteome</keyword>
<dbReference type="RefSeq" id="WP_091674582.1">
    <property type="nucleotide sequence ID" value="NZ_FOKG01000011.1"/>
</dbReference>
<organism evidence="1 2">
    <name type="scientific">Amycolatopsis marina</name>
    <dbReference type="NCBI Taxonomy" id="490629"/>
    <lineage>
        <taxon>Bacteria</taxon>
        <taxon>Bacillati</taxon>
        <taxon>Actinomycetota</taxon>
        <taxon>Actinomycetes</taxon>
        <taxon>Pseudonocardiales</taxon>
        <taxon>Pseudonocardiaceae</taxon>
        <taxon>Amycolatopsis</taxon>
    </lineage>
</organism>
<dbReference type="AlphaFoldDB" id="A0A1I1B1F9"/>
<evidence type="ECO:0000313" key="2">
    <source>
        <dbReference type="Proteomes" id="UP000243799"/>
    </source>
</evidence>